<evidence type="ECO:0000256" key="3">
    <source>
        <dbReference type="ARBA" id="ARBA00022679"/>
    </source>
</evidence>
<evidence type="ECO:0000256" key="4">
    <source>
        <dbReference type="ARBA" id="ARBA00022777"/>
    </source>
</evidence>
<feature type="domain" description="Histidine kinase/HSP90-like ATPase" evidence="5">
    <location>
        <begin position="46"/>
        <end position="144"/>
    </location>
</feature>
<dbReference type="EMBL" id="BARS01029307">
    <property type="protein sequence ID" value="GAG03026.1"/>
    <property type="molecule type" value="Genomic_DNA"/>
</dbReference>
<dbReference type="InterPro" id="IPR003594">
    <property type="entry name" value="HATPase_dom"/>
</dbReference>
<dbReference type="InterPro" id="IPR036890">
    <property type="entry name" value="HATPase_C_sf"/>
</dbReference>
<dbReference type="Pfam" id="PF02518">
    <property type="entry name" value="HATPase_c"/>
    <property type="match status" value="1"/>
</dbReference>
<dbReference type="AlphaFoldDB" id="X0VR61"/>
<dbReference type="EC" id="2.7.13.3" evidence="2"/>
<dbReference type="PANTHER" id="PTHR24421">
    <property type="entry name" value="NITRATE/NITRITE SENSOR PROTEIN NARX-RELATED"/>
    <property type="match status" value="1"/>
</dbReference>
<dbReference type="GO" id="GO:0000160">
    <property type="term" value="P:phosphorelay signal transduction system"/>
    <property type="evidence" value="ECO:0007669"/>
    <property type="project" value="UniProtKB-KW"/>
</dbReference>
<dbReference type="PANTHER" id="PTHR24421:SF10">
    <property type="entry name" value="NITRATE_NITRITE SENSOR PROTEIN NARQ"/>
    <property type="match status" value="1"/>
</dbReference>
<feature type="non-terminal residue" evidence="6">
    <location>
        <position position="1"/>
    </location>
</feature>
<dbReference type="GO" id="GO:0004673">
    <property type="term" value="F:protein histidine kinase activity"/>
    <property type="evidence" value="ECO:0007669"/>
    <property type="project" value="UniProtKB-EC"/>
</dbReference>
<keyword evidence="3" id="KW-0808">Transferase</keyword>
<accession>X0VR61</accession>
<dbReference type="InterPro" id="IPR050482">
    <property type="entry name" value="Sensor_HK_TwoCompSys"/>
</dbReference>
<evidence type="ECO:0000313" key="6">
    <source>
        <dbReference type="EMBL" id="GAG03026.1"/>
    </source>
</evidence>
<proteinExistence type="predicted"/>
<gene>
    <name evidence="6" type="ORF">S01H1_45822</name>
</gene>
<sequence>HDLRPRILDDIGLVPALEWLADDLTQQDGIEARVEVDGTLPRLSEEAQLLLFRIAQEALRNVGKHSGATEAVLSLQAHDDSLEMRVADNGRGFTLPRDVGDLAATGKLGLLGMHERARLLGGALDISSKPRRGTTVVVELPVSAVNRQVPKGGSARRRRPAS</sequence>
<dbReference type="CDD" id="cd16917">
    <property type="entry name" value="HATPase_UhpB-NarQ-NarX-like"/>
    <property type="match status" value="1"/>
</dbReference>
<name>X0VR61_9ZZZZ</name>
<dbReference type="Gene3D" id="3.30.565.10">
    <property type="entry name" value="Histidine kinase-like ATPase, C-terminal domain"/>
    <property type="match status" value="1"/>
</dbReference>
<reference evidence="6" key="1">
    <citation type="journal article" date="2014" name="Front. Microbiol.">
        <title>High frequency of phylogenetically diverse reductive dehalogenase-homologous genes in deep subseafloor sedimentary metagenomes.</title>
        <authorList>
            <person name="Kawai M."/>
            <person name="Futagami T."/>
            <person name="Toyoda A."/>
            <person name="Takaki Y."/>
            <person name="Nishi S."/>
            <person name="Hori S."/>
            <person name="Arai W."/>
            <person name="Tsubouchi T."/>
            <person name="Morono Y."/>
            <person name="Uchiyama I."/>
            <person name="Ito T."/>
            <person name="Fujiyama A."/>
            <person name="Inagaki F."/>
            <person name="Takami H."/>
        </authorList>
    </citation>
    <scope>NUCLEOTIDE SEQUENCE</scope>
    <source>
        <strain evidence="6">Expedition CK06-06</strain>
    </source>
</reference>
<evidence type="ECO:0000256" key="2">
    <source>
        <dbReference type="ARBA" id="ARBA00012438"/>
    </source>
</evidence>
<comment type="catalytic activity">
    <reaction evidence="1">
        <text>ATP + protein L-histidine = ADP + protein N-phospho-L-histidine.</text>
        <dbReference type="EC" id="2.7.13.3"/>
    </reaction>
</comment>
<organism evidence="6">
    <name type="scientific">marine sediment metagenome</name>
    <dbReference type="NCBI Taxonomy" id="412755"/>
    <lineage>
        <taxon>unclassified sequences</taxon>
        <taxon>metagenomes</taxon>
        <taxon>ecological metagenomes</taxon>
    </lineage>
</organism>
<dbReference type="SMART" id="SM00387">
    <property type="entry name" value="HATPase_c"/>
    <property type="match status" value="1"/>
</dbReference>
<evidence type="ECO:0000259" key="5">
    <source>
        <dbReference type="SMART" id="SM00387"/>
    </source>
</evidence>
<dbReference type="SUPFAM" id="SSF55874">
    <property type="entry name" value="ATPase domain of HSP90 chaperone/DNA topoisomerase II/histidine kinase"/>
    <property type="match status" value="1"/>
</dbReference>
<protein>
    <recommendedName>
        <fullName evidence="2">histidine kinase</fullName>
        <ecNumber evidence="2">2.7.13.3</ecNumber>
    </recommendedName>
</protein>
<evidence type="ECO:0000256" key="1">
    <source>
        <dbReference type="ARBA" id="ARBA00000085"/>
    </source>
</evidence>
<comment type="caution">
    <text evidence="6">The sequence shown here is derived from an EMBL/GenBank/DDBJ whole genome shotgun (WGS) entry which is preliminary data.</text>
</comment>
<keyword evidence="4" id="KW-0418">Kinase</keyword>